<accession>A0ABU8KVA2</accession>
<name>A0ABU8KVA2_9HYPH</name>
<keyword evidence="3" id="KW-1185">Reference proteome</keyword>
<evidence type="ECO:0000313" key="3">
    <source>
        <dbReference type="Proteomes" id="UP001387293"/>
    </source>
</evidence>
<organism evidence="2 3">
    <name type="scientific">Mesorhizobium salmacidum</name>
    <dbReference type="NCBI Taxonomy" id="3015171"/>
    <lineage>
        <taxon>Bacteria</taxon>
        <taxon>Pseudomonadati</taxon>
        <taxon>Pseudomonadota</taxon>
        <taxon>Alphaproteobacteria</taxon>
        <taxon>Hyphomicrobiales</taxon>
        <taxon>Phyllobacteriaceae</taxon>
        <taxon>Mesorhizobium</taxon>
    </lineage>
</organism>
<evidence type="ECO:0000313" key="2">
    <source>
        <dbReference type="EMBL" id="MEI9409352.1"/>
    </source>
</evidence>
<dbReference type="Proteomes" id="UP001387293">
    <property type="component" value="Unassembled WGS sequence"/>
</dbReference>
<dbReference type="RefSeq" id="WP_337106537.1">
    <property type="nucleotide sequence ID" value="NZ_JAPYKS010000007.1"/>
</dbReference>
<dbReference type="Pfam" id="PF13338">
    <property type="entry name" value="AbiEi_4"/>
    <property type="match status" value="1"/>
</dbReference>
<dbReference type="EMBL" id="JAPYKS010000007">
    <property type="protein sequence ID" value="MEI9409352.1"/>
    <property type="molecule type" value="Genomic_DNA"/>
</dbReference>
<proteinExistence type="predicted"/>
<feature type="domain" description="AbiEi antitoxin N-terminal" evidence="1">
    <location>
        <begin position="25"/>
        <end position="70"/>
    </location>
</feature>
<reference evidence="2 3" key="1">
    <citation type="submission" date="2022-12" db="EMBL/GenBank/DDBJ databases">
        <authorList>
            <person name="Muema E."/>
        </authorList>
    </citation>
    <scope>NUCLEOTIDE SEQUENCE [LARGE SCALE GENOMIC DNA]</scope>
    <source>
        <strain evidence="3">1326</strain>
    </source>
</reference>
<gene>
    <name evidence="2" type="ORF">O7A60_11310</name>
</gene>
<evidence type="ECO:0000259" key="1">
    <source>
        <dbReference type="Pfam" id="PF13338"/>
    </source>
</evidence>
<comment type="caution">
    <text evidence="2">The sequence shown here is derived from an EMBL/GenBank/DDBJ whole genome shotgun (WGS) entry which is preliminary data.</text>
</comment>
<dbReference type="InterPro" id="IPR025159">
    <property type="entry name" value="AbiEi_N"/>
</dbReference>
<sequence>MRKRDRDPAEALRLAGGPKPTLRDRAAALARERGEVRTAELTAIGIPRCYLARMCDEGLLIKVGYGVYRAAKRDAA</sequence>
<protein>
    <submittedName>
        <fullName evidence="2">Type IV toxin-antitoxin system AbiEi family antitoxin domain-containing protein</fullName>
    </submittedName>
</protein>